<dbReference type="Proteomes" id="UP000271468">
    <property type="component" value="Unassembled WGS sequence"/>
</dbReference>
<comment type="caution">
    <text evidence="1">The sequence shown here is derived from an EMBL/GenBank/DDBJ whole genome shotgun (WGS) entry which is preliminary data.</text>
</comment>
<reference evidence="1 2" key="1">
    <citation type="submission" date="2018-08" db="EMBL/GenBank/DDBJ databases">
        <title>Recombination of ecologically and evolutionarily significant loci maintains genetic cohesion in the Pseudomonas syringae species complex.</title>
        <authorList>
            <person name="Dillon M."/>
            <person name="Thakur S."/>
            <person name="Almeida R.N.D."/>
            <person name="Weir B.S."/>
            <person name="Guttman D.S."/>
        </authorList>
    </citation>
    <scope>NUCLEOTIDE SEQUENCE [LARGE SCALE GENOMIC DNA]</scope>
    <source>
        <strain evidence="1 2">ICMP 12341</strain>
    </source>
</reference>
<dbReference type="RefSeq" id="WP_147461873.1">
    <property type="nucleotide sequence ID" value="NZ_RBOV01000155.1"/>
</dbReference>
<accession>A0A3M3JMR7</accession>
<evidence type="ECO:0000313" key="2">
    <source>
        <dbReference type="Proteomes" id="UP000271468"/>
    </source>
</evidence>
<dbReference type="EMBL" id="RBOV01000155">
    <property type="protein sequence ID" value="RMN12112.1"/>
    <property type="molecule type" value="Genomic_DNA"/>
</dbReference>
<organism evidence="1 2">
    <name type="scientific">Pseudomonas syringae pv. coriandricola</name>
    <dbReference type="NCBI Taxonomy" id="264453"/>
    <lineage>
        <taxon>Bacteria</taxon>
        <taxon>Pseudomonadati</taxon>
        <taxon>Pseudomonadota</taxon>
        <taxon>Gammaproteobacteria</taxon>
        <taxon>Pseudomonadales</taxon>
        <taxon>Pseudomonadaceae</taxon>
        <taxon>Pseudomonas</taxon>
    </lineage>
</organism>
<sequence length="255" mass="29332">MNAVMENSRIAGWGRSNAWTRSKEKIEAVVKWLAWFDYSDRFTIADMLGVDANGQLAFFKRLEASGFVLVERAPGINRNIYSLGEAGYEYAQIVVPELNLKRRRRLPSWVTMIHSFSVQAALIKRQSELARFTPEKSLKHLRTVRLPDAIMTMTDGASVALEVELSHKSSARVYNIFLSHLKNVRSGHYEKVLYLFPNDNLCRLYQEKYDQPVWPIYRPLAGSSKLVQDRDKSFTARPAHEGGLIQFAVEEMYRL</sequence>
<gene>
    <name evidence="1" type="ORF">ALQ65_200287</name>
</gene>
<protein>
    <submittedName>
        <fullName evidence="1">Uncharacterized protein</fullName>
    </submittedName>
</protein>
<proteinExistence type="predicted"/>
<dbReference type="AlphaFoldDB" id="A0A3M3JMR7"/>
<name>A0A3M3JMR7_9PSED</name>
<evidence type="ECO:0000313" key="1">
    <source>
        <dbReference type="EMBL" id="RMN12112.1"/>
    </source>
</evidence>